<reference evidence="1 2" key="1">
    <citation type="submission" date="2019-03" db="EMBL/GenBank/DDBJ databases">
        <authorList>
            <person name="Kwan A."/>
            <person name="Miller C."/>
            <person name="Herrmann A."/>
            <person name="Tang B.L."/>
            <person name="Shaffer C.D."/>
            <person name="Weston-Hafer K.A."/>
            <person name="Russell D.A."/>
            <person name="Pope W.H."/>
            <person name="Jacobs-Sera D."/>
            <person name="Hendrix R.W."/>
            <person name="Hatfull G.F."/>
        </authorList>
    </citation>
    <scope>NUCLEOTIDE SEQUENCE [LARGE SCALE GENOMIC DNA]</scope>
</reference>
<dbReference type="Proteomes" id="UP000297201">
    <property type="component" value="Segment"/>
</dbReference>
<organism evidence="1 2">
    <name type="scientific">Streptomyces phage Circinus</name>
    <dbReference type="NCBI Taxonomy" id="2562189"/>
    <lineage>
        <taxon>Viruses</taxon>
        <taxon>Duplodnaviria</taxon>
        <taxon>Heunggongvirae</taxon>
        <taxon>Uroviricota</taxon>
        <taxon>Caudoviricetes</taxon>
        <taxon>Stanwilliamsviridae</taxon>
        <taxon>Loccivirinae</taxon>
        <taxon>Wilnyevirus</taxon>
        <taxon>Wilnyevirus billnye</taxon>
    </lineage>
</organism>
<dbReference type="EMBL" id="MK620896">
    <property type="protein sequence ID" value="QBZ72430.1"/>
    <property type="molecule type" value="Genomic_DNA"/>
</dbReference>
<sequence>MFKKGDKVALKENPLITGTILYVKMGMAYDEYRVLWMNGQELDHRAQSIEHAE</sequence>
<accession>A0A4D6E1B3</accession>
<evidence type="ECO:0000313" key="1">
    <source>
        <dbReference type="EMBL" id="QBZ72430.1"/>
    </source>
</evidence>
<evidence type="ECO:0000313" key="2">
    <source>
        <dbReference type="Proteomes" id="UP000297201"/>
    </source>
</evidence>
<name>A0A4D6E1B3_9CAUD</name>
<gene>
    <name evidence="1" type="primary">176</name>
    <name evidence="1" type="ORF">SEA_CIRCINUS_176</name>
</gene>
<proteinExistence type="predicted"/>
<protein>
    <submittedName>
        <fullName evidence="1">Uncharacterized protein</fullName>
    </submittedName>
</protein>